<keyword evidence="1" id="KW-0812">Transmembrane</keyword>
<protein>
    <submittedName>
        <fullName evidence="2">Uncharacterized protein</fullName>
    </submittedName>
</protein>
<feature type="transmembrane region" description="Helical" evidence="1">
    <location>
        <begin position="15"/>
        <end position="35"/>
    </location>
</feature>
<reference evidence="2 3" key="1">
    <citation type="submission" date="2019-11" db="EMBL/GenBank/DDBJ databases">
        <title>Comparative genomics of hydrocarbon-degrading Desulfosarcina strains.</title>
        <authorList>
            <person name="Watanabe M."/>
            <person name="Kojima H."/>
            <person name="Fukui M."/>
        </authorList>
    </citation>
    <scope>NUCLEOTIDE SEQUENCE [LARGE SCALE GENOMIC DNA]</scope>
    <source>
        <strain evidence="2 3">PP31</strain>
    </source>
</reference>
<evidence type="ECO:0000256" key="1">
    <source>
        <dbReference type="SAM" id="Phobius"/>
    </source>
</evidence>
<keyword evidence="1" id="KW-1133">Transmembrane helix</keyword>
<evidence type="ECO:0000313" key="3">
    <source>
        <dbReference type="Proteomes" id="UP000427769"/>
    </source>
</evidence>
<name>A0A5K7Z2W7_9BACT</name>
<organism evidence="2 3">
    <name type="scientific">Desulfosarcina widdelii</name>
    <dbReference type="NCBI Taxonomy" id="947919"/>
    <lineage>
        <taxon>Bacteria</taxon>
        <taxon>Pseudomonadati</taxon>
        <taxon>Thermodesulfobacteriota</taxon>
        <taxon>Desulfobacteria</taxon>
        <taxon>Desulfobacterales</taxon>
        <taxon>Desulfosarcinaceae</taxon>
        <taxon>Desulfosarcina</taxon>
    </lineage>
</organism>
<keyword evidence="3" id="KW-1185">Reference proteome</keyword>
<evidence type="ECO:0000313" key="2">
    <source>
        <dbReference type="EMBL" id="BBO74413.1"/>
    </source>
</evidence>
<accession>A0A5K7Z2W7</accession>
<gene>
    <name evidence="2" type="ORF">DSCW_18300</name>
</gene>
<keyword evidence="1" id="KW-0472">Membrane</keyword>
<dbReference type="Proteomes" id="UP000427769">
    <property type="component" value="Chromosome"/>
</dbReference>
<dbReference type="RefSeq" id="WP_155303451.1">
    <property type="nucleotide sequence ID" value="NZ_AP021875.1"/>
</dbReference>
<dbReference type="AlphaFoldDB" id="A0A5K7Z2W7"/>
<dbReference type="KEGG" id="dwd:DSCW_18300"/>
<sequence length="69" mass="7779">MNWHWIKDVAGSKDAALLLSLTVNVVAFYAIWRLWQGYRILMNQVTGMLVDLVKELGVMATNLSGRKDG</sequence>
<dbReference type="EMBL" id="AP021875">
    <property type="protein sequence ID" value="BBO74413.1"/>
    <property type="molecule type" value="Genomic_DNA"/>
</dbReference>
<proteinExistence type="predicted"/>